<dbReference type="InterPro" id="IPR001878">
    <property type="entry name" value="Znf_CCHC"/>
</dbReference>
<dbReference type="Pfam" id="PF06839">
    <property type="entry name" value="Zn_ribbon_GRF"/>
    <property type="match status" value="1"/>
</dbReference>
<feature type="domain" description="CCHC-type" evidence="6">
    <location>
        <begin position="31"/>
        <end position="47"/>
    </location>
</feature>
<keyword evidence="4" id="KW-0175">Coiled coil</keyword>
<dbReference type="Gene3D" id="4.10.60.10">
    <property type="entry name" value="Zinc finger, CCHC-type"/>
    <property type="match status" value="1"/>
</dbReference>
<dbReference type="PANTHER" id="PTHR33680">
    <property type="entry name" value="OS07G0190500 PROTEIN"/>
    <property type="match status" value="1"/>
</dbReference>
<gene>
    <name evidence="7" type="ORF">Fmac_029370</name>
</gene>
<comment type="caution">
    <text evidence="7">The sequence shown here is derived from an EMBL/GenBank/DDBJ whole genome shotgun (WGS) entry which is preliminary data.</text>
</comment>
<keyword evidence="1" id="KW-0479">Metal-binding</keyword>
<evidence type="ECO:0000256" key="5">
    <source>
        <dbReference type="SAM" id="MobiDB-lite"/>
    </source>
</evidence>
<keyword evidence="8" id="KW-1185">Reference proteome</keyword>
<evidence type="ECO:0000256" key="3">
    <source>
        <dbReference type="ARBA" id="ARBA00022833"/>
    </source>
</evidence>
<keyword evidence="2" id="KW-0863">Zinc-finger</keyword>
<feature type="region of interest" description="Disordered" evidence="5">
    <location>
        <begin position="46"/>
        <end position="69"/>
    </location>
</feature>
<organism evidence="7 8">
    <name type="scientific">Flemingia macrophylla</name>
    <dbReference type="NCBI Taxonomy" id="520843"/>
    <lineage>
        <taxon>Eukaryota</taxon>
        <taxon>Viridiplantae</taxon>
        <taxon>Streptophyta</taxon>
        <taxon>Embryophyta</taxon>
        <taxon>Tracheophyta</taxon>
        <taxon>Spermatophyta</taxon>
        <taxon>Magnoliopsida</taxon>
        <taxon>eudicotyledons</taxon>
        <taxon>Gunneridae</taxon>
        <taxon>Pentapetalae</taxon>
        <taxon>rosids</taxon>
        <taxon>fabids</taxon>
        <taxon>Fabales</taxon>
        <taxon>Fabaceae</taxon>
        <taxon>Papilionoideae</taxon>
        <taxon>50 kb inversion clade</taxon>
        <taxon>NPAAA clade</taxon>
        <taxon>indigoferoid/millettioid clade</taxon>
        <taxon>Phaseoleae</taxon>
        <taxon>Flemingia</taxon>
    </lineage>
</organism>
<evidence type="ECO:0000313" key="8">
    <source>
        <dbReference type="Proteomes" id="UP001603857"/>
    </source>
</evidence>
<dbReference type="PANTHER" id="PTHR33680:SF1">
    <property type="entry name" value="OS05G0489500 PROTEIN"/>
    <property type="match status" value="1"/>
</dbReference>
<feature type="coiled-coil region" evidence="4">
    <location>
        <begin position="498"/>
        <end position="532"/>
    </location>
</feature>
<dbReference type="InterPro" id="IPR010666">
    <property type="entry name" value="Znf_GRF"/>
</dbReference>
<proteinExistence type="predicted"/>
<evidence type="ECO:0000256" key="4">
    <source>
        <dbReference type="SAM" id="Coils"/>
    </source>
</evidence>
<dbReference type="SMART" id="SM00343">
    <property type="entry name" value="ZnF_C2HC"/>
    <property type="match status" value="1"/>
</dbReference>
<reference evidence="7 8" key="1">
    <citation type="submission" date="2024-08" db="EMBL/GenBank/DDBJ databases">
        <title>Insights into the chromosomal genome structure of Flemingia macrophylla.</title>
        <authorList>
            <person name="Ding Y."/>
            <person name="Zhao Y."/>
            <person name="Bi W."/>
            <person name="Wu M."/>
            <person name="Zhao G."/>
            <person name="Gong Y."/>
            <person name="Li W."/>
            <person name="Zhang P."/>
        </authorList>
    </citation>
    <scope>NUCLEOTIDE SEQUENCE [LARGE SCALE GENOMIC DNA]</scope>
    <source>
        <strain evidence="7">DYQJB</strain>
        <tissue evidence="7">Leaf</tissue>
    </source>
</reference>
<protein>
    <recommendedName>
        <fullName evidence="6">CCHC-type domain-containing protein</fullName>
    </recommendedName>
</protein>
<sequence length="591" mass="67321">MSFSPSSSKSRSPQIPADCHPNLLKRMQQDTCFICKQVGHWSWHCPSKSPTKPKPKPDPVPSSSYSSETIQCRCGHGSCEVKTSRAGRNFYACPIKRGIKCKDFVKWCNDPIDERDLQPPPFKYPECVCGAGVCRRVKVTESHDDAFKYYFTCPFKQGHGSCGYRMSEDELLSNNSKNTVPIQQSRQRTLQDFFEGCQNDKVDDELGKEDGLQVLIKRVRITDCSESPEISSDKEDAGEAPNASNLKRVGDDGVEFINSVSWEKVVAEAFLLLSCLSATSRIRWRQIMFQRRIFSGVSFGSCSMGWLGRLLFFYPTQSLKFPTPQPFFCCIFPSYDPIVVPKHTTSRDGPNEFNQHAISNGQLSTGCQTEVSGNVISPSKSQDGRKSIVSTAQRHREVVLYTQQRLLIDLETMDPCEHESMSEAAETTFLILNNLGLDYKQFSDHVLDYINFVSSIAEIDKSMENSFKTMEEHNKVFEEEKMKFALLRDAHVKTEAMLEESNRQRQLLCEQVSNLKAMLNEKQKQLEFCELETLKIETRLGDLKRNIFETDITLKKRAEQTKVTRKLSEERQAKQIAAKEVLEKAKLELDN</sequence>
<name>A0ABD1LA98_9FABA</name>
<feature type="region of interest" description="Disordered" evidence="5">
    <location>
        <begin position="226"/>
        <end position="246"/>
    </location>
</feature>
<evidence type="ECO:0000259" key="6">
    <source>
        <dbReference type="SMART" id="SM00343"/>
    </source>
</evidence>
<dbReference type="SUPFAM" id="SSF57756">
    <property type="entry name" value="Retrovirus zinc finger-like domains"/>
    <property type="match status" value="1"/>
</dbReference>
<dbReference type="InterPro" id="IPR036875">
    <property type="entry name" value="Znf_CCHC_sf"/>
</dbReference>
<dbReference type="GO" id="GO:0008270">
    <property type="term" value="F:zinc ion binding"/>
    <property type="evidence" value="ECO:0007669"/>
    <property type="project" value="UniProtKB-KW"/>
</dbReference>
<evidence type="ECO:0000256" key="1">
    <source>
        <dbReference type="ARBA" id="ARBA00022723"/>
    </source>
</evidence>
<evidence type="ECO:0000256" key="2">
    <source>
        <dbReference type="ARBA" id="ARBA00022771"/>
    </source>
</evidence>
<keyword evidence="3" id="KW-0862">Zinc</keyword>
<evidence type="ECO:0000313" key="7">
    <source>
        <dbReference type="EMBL" id="KAL2320401.1"/>
    </source>
</evidence>
<dbReference type="Proteomes" id="UP001603857">
    <property type="component" value="Unassembled WGS sequence"/>
</dbReference>
<dbReference type="EMBL" id="JBGMDY010000010">
    <property type="protein sequence ID" value="KAL2320401.1"/>
    <property type="molecule type" value="Genomic_DNA"/>
</dbReference>
<accession>A0ABD1LA98</accession>
<dbReference type="AlphaFoldDB" id="A0ABD1LA98"/>